<keyword evidence="2" id="KW-1185">Reference proteome</keyword>
<protein>
    <submittedName>
        <fullName evidence="1">Uncharacterized protein</fullName>
    </submittedName>
</protein>
<dbReference type="Proteomes" id="UP001500782">
    <property type="component" value="Unassembled WGS sequence"/>
</dbReference>
<comment type="caution">
    <text evidence="1">The sequence shown here is derived from an EMBL/GenBank/DDBJ whole genome shotgun (WGS) entry which is preliminary data.</text>
</comment>
<organism evidence="1 2">
    <name type="scientific">Bacillus carboniphilus</name>
    <dbReference type="NCBI Taxonomy" id="86663"/>
    <lineage>
        <taxon>Bacteria</taxon>
        <taxon>Bacillati</taxon>
        <taxon>Bacillota</taxon>
        <taxon>Bacilli</taxon>
        <taxon>Bacillales</taxon>
        <taxon>Bacillaceae</taxon>
        <taxon>Bacillus</taxon>
    </lineage>
</organism>
<gene>
    <name evidence="1" type="ORF">GCM10008967_14370</name>
</gene>
<proteinExistence type="predicted"/>
<evidence type="ECO:0000313" key="2">
    <source>
        <dbReference type="Proteomes" id="UP001500782"/>
    </source>
</evidence>
<sequence length="73" mass="8192">MKPLAKMEVCVLPCNGGYIKIWIYGYRKAGDFGRVVAVFGDTNVTAKGYNRKKTIIRSISKLNQIILDQQKGL</sequence>
<dbReference type="EMBL" id="BAAADJ010000014">
    <property type="protein sequence ID" value="GAA0324890.1"/>
    <property type="molecule type" value="Genomic_DNA"/>
</dbReference>
<evidence type="ECO:0000313" key="1">
    <source>
        <dbReference type="EMBL" id="GAA0324890.1"/>
    </source>
</evidence>
<name>A0ABN0W4H3_9BACI</name>
<accession>A0ABN0W4H3</accession>
<dbReference type="RefSeq" id="WP_343797694.1">
    <property type="nucleotide sequence ID" value="NZ_BAAADJ010000014.1"/>
</dbReference>
<reference evidence="1 2" key="1">
    <citation type="journal article" date="2019" name="Int. J. Syst. Evol. Microbiol.">
        <title>The Global Catalogue of Microorganisms (GCM) 10K type strain sequencing project: providing services to taxonomists for standard genome sequencing and annotation.</title>
        <authorList>
            <consortium name="The Broad Institute Genomics Platform"/>
            <consortium name="The Broad Institute Genome Sequencing Center for Infectious Disease"/>
            <person name="Wu L."/>
            <person name="Ma J."/>
        </authorList>
    </citation>
    <scope>NUCLEOTIDE SEQUENCE [LARGE SCALE GENOMIC DNA]</scope>
    <source>
        <strain evidence="1 2">JCM 9731</strain>
    </source>
</reference>